<dbReference type="EMBL" id="FTOD01000001">
    <property type="protein sequence ID" value="SIS44379.1"/>
    <property type="molecule type" value="Genomic_DNA"/>
</dbReference>
<dbReference type="Pfam" id="PF00905">
    <property type="entry name" value="Transpeptidase"/>
    <property type="match status" value="1"/>
</dbReference>
<feature type="region of interest" description="Disordered" evidence="4">
    <location>
        <begin position="579"/>
        <end position="605"/>
    </location>
</feature>
<dbReference type="Proteomes" id="UP000186795">
    <property type="component" value="Unassembled WGS sequence"/>
</dbReference>
<keyword evidence="3 5" id="KW-0472">Membrane</keyword>
<dbReference type="InterPro" id="IPR005543">
    <property type="entry name" value="PASTA_dom"/>
</dbReference>
<dbReference type="AlphaFoldDB" id="A0A1N7J502"/>
<dbReference type="GO" id="GO:0071555">
    <property type="term" value="P:cell wall organization"/>
    <property type="evidence" value="ECO:0007669"/>
    <property type="project" value="TreeGrafter"/>
</dbReference>
<dbReference type="InterPro" id="IPR001460">
    <property type="entry name" value="PCN-bd_Tpept"/>
</dbReference>
<reference evidence="8" key="1">
    <citation type="submission" date="2017-01" db="EMBL/GenBank/DDBJ databases">
        <authorList>
            <person name="Varghese N."/>
            <person name="Submissions S."/>
        </authorList>
    </citation>
    <scope>NUCLEOTIDE SEQUENCE [LARGE SCALE GENOMIC DNA]</scope>
    <source>
        <strain evidence="8">DSM 45196</strain>
    </source>
</reference>
<sequence length="715" mass="78314">MDGVDAMNHETKKSKMRSLLVGLGITLMLSAVIFRLFWIQTVSASFLREQAQKTWEKKEVIQPNRGSILDRTGEVSFAESVDQYVIAADLSQVKNPRKTARELATVMEGFSEEELYQRLTKKGVRQVELKRKGNFKVSREVRDRIIALGLDGIYPIQTTGRQYPQGKQAAQVLGFLNVEGKPGGGLEQQYDSILKGHPGNIRFEKDAKGNPVPNSSEDYQPPDHGKNLVLTLDAEIQYTVEKTLDEIMAEYGAKGATAIVADPNNGEILAMASRPTFNPNEFDRTLDENNSVNRGVSTQYEPGSTFKIVTLAAAVEEGLFQPEERFQSGSIQVAGQTIRDWNESGWGEISYARGIHLSSNVAFVHLGEKLGADRLIRYIDRFGFGKITDAHGRKTGLDLPGEEAGYYFGHSPLHGTELATTAFGQGIAVTPIQQVMAVSAVANGGTLYRPWLVKEIRDPRTGKPVKKHKPYPVRREVISKKTAGTVRELLRGVVTEGTGRQAEVEGYQVAGKTGTAQKPREDGRGYAPGKYIVSFIGFAPAKNPKVVVYVAVDEPARSAHGGTVAAPAAGRIIGESLRQLGVPKAKPSRTPRESASKRDAADWTDRPVDQVKKELKGTGVKVNILGSGKRVIHQYPAPGESLSGGTVLLLTESPRALEMPDLTGRPLREAMEWCRLLELKPEIRGEGFVTRQSIPPGDPIMDQTEIRLELNPDSG</sequence>
<feature type="domain" description="PASTA" evidence="6">
    <location>
        <begin position="655"/>
        <end position="712"/>
    </location>
</feature>
<dbReference type="Gene3D" id="1.10.150.770">
    <property type="match status" value="1"/>
</dbReference>
<gene>
    <name evidence="7" type="ORF">SAMN05421790_101726</name>
</gene>
<dbReference type="GO" id="GO:0008658">
    <property type="term" value="F:penicillin binding"/>
    <property type="evidence" value="ECO:0007669"/>
    <property type="project" value="InterPro"/>
</dbReference>
<evidence type="ECO:0000259" key="6">
    <source>
        <dbReference type="PROSITE" id="PS51178"/>
    </source>
</evidence>
<dbReference type="Gene3D" id="3.30.450.330">
    <property type="match status" value="1"/>
</dbReference>
<dbReference type="InterPro" id="IPR036138">
    <property type="entry name" value="PBP_dimer_sf"/>
</dbReference>
<comment type="subcellular location">
    <subcellularLocation>
        <location evidence="1">Membrane</location>
    </subcellularLocation>
</comment>
<keyword evidence="8" id="KW-1185">Reference proteome</keyword>
<dbReference type="InterPro" id="IPR050515">
    <property type="entry name" value="Beta-lactam/transpept"/>
</dbReference>
<evidence type="ECO:0000256" key="2">
    <source>
        <dbReference type="ARBA" id="ARBA00007171"/>
    </source>
</evidence>
<evidence type="ECO:0000256" key="1">
    <source>
        <dbReference type="ARBA" id="ARBA00004370"/>
    </source>
</evidence>
<proteinExistence type="inferred from homology"/>
<accession>A0A1N7J502</accession>
<keyword evidence="5" id="KW-1133">Transmembrane helix</keyword>
<protein>
    <submittedName>
        <fullName evidence="7">Penicillin-binding protein 2B</fullName>
    </submittedName>
</protein>
<dbReference type="CDD" id="cd06576">
    <property type="entry name" value="PASTA_Pbp2x-like_1"/>
    <property type="match status" value="1"/>
</dbReference>
<dbReference type="SUPFAM" id="SSF54184">
    <property type="entry name" value="Penicillin-binding protein 2x (pbp-2x), c-terminal domain"/>
    <property type="match status" value="2"/>
</dbReference>
<dbReference type="GO" id="GO:0005886">
    <property type="term" value="C:plasma membrane"/>
    <property type="evidence" value="ECO:0007669"/>
    <property type="project" value="TreeGrafter"/>
</dbReference>
<dbReference type="InterPro" id="IPR005311">
    <property type="entry name" value="PBP_dimer"/>
</dbReference>
<evidence type="ECO:0000256" key="4">
    <source>
        <dbReference type="SAM" id="MobiDB-lite"/>
    </source>
</evidence>
<evidence type="ECO:0000313" key="7">
    <source>
        <dbReference type="EMBL" id="SIS44379.1"/>
    </source>
</evidence>
<dbReference type="Pfam" id="PF03793">
    <property type="entry name" value="PASTA"/>
    <property type="match status" value="2"/>
</dbReference>
<feature type="domain" description="PASTA" evidence="6">
    <location>
        <begin position="594"/>
        <end position="654"/>
    </location>
</feature>
<evidence type="ECO:0000256" key="3">
    <source>
        <dbReference type="ARBA" id="ARBA00023136"/>
    </source>
</evidence>
<dbReference type="PANTHER" id="PTHR30627:SF26">
    <property type="entry name" value="PENICILLIN-BINDING PROTEIN 2B"/>
    <property type="match status" value="1"/>
</dbReference>
<dbReference type="PROSITE" id="PS51178">
    <property type="entry name" value="PASTA"/>
    <property type="match status" value="2"/>
</dbReference>
<evidence type="ECO:0000256" key="5">
    <source>
        <dbReference type="SAM" id="Phobius"/>
    </source>
</evidence>
<dbReference type="Gene3D" id="3.90.1310.10">
    <property type="entry name" value="Penicillin-binding protein 2a (Domain 2)"/>
    <property type="match status" value="1"/>
</dbReference>
<dbReference type="Pfam" id="PF03717">
    <property type="entry name" value="PBP_dimer"/>
    <property type="match status" value="1"/>
</dbReference>
<dbReference type="SUPFAM" id="SSF56601">
    <property type="entry name" value="beta-lactamase/transpeptidase-like"/>
    <property type="match status" value="1"/>
</dbReference>
<feature type="compositionally biased region" description="Basic and acidic residues" evidence="4">
    <location>
        <begin position="590"/>
        <end position="605"/>
    </location>
</feature>
<dbReference type="SUPFAM" id="SSF56519">
    <property type="entry name" value="Penicillin binding protein dimerisation domain"/>
    <property type="match status" value="1"/>
</dbReference>
<evidence type="ECO:0000313" key="8">
    <source>
        <dbReference type="Proteomes" id="UP000186795"/>
    </source>
</evidence>
<keyword evidence="5" id="KW-0812">Transmembrane</keyword>
<dbReference type="Gene3D" id="3.40.710.10">
    <property type="entry name" value="DD-peptidase/beta-lactamase superfamily"/>
    <property type="match status" value="1"/>
</dbReference>
<dbReference type="SMART" id="SM00740">
    <property type="entry name" value="PASTA"/>
    <property type="match status" value="2"/>
</dbReference>
<name>A0A1N7J502_9BACL</name>
<dbReference type="PANTHER" id="PTHR30627">
    <property type="entry name" value="PEPTIDOGLYCAN D,D-TRANSPEPTIDASE"/>
    <property type="match status" value="1"/>
</dbReference>
<comment type="similarity">
    <text evidence="2">Belongs to the transpeptidase family.</text>
</comment>
<dbReference type="CDD" id="cd06575">
    <property type="entry name" value="PASTA_Pbp2x-like_2"/>
    <property type="match status" value="1"/>
</dbReference>
<feature type="transmembrane region" description="Helical" evidence="5">
    <location>
        <begin position="19"/>
        <end position="38"/>
    </location>
</feature>
<organism evidence="7 8">
    <name type="scientific">Kroppenstedtia eburnea</name>
    <dbReference type="NCBI Taxonomy" id="714067"/>
    <lineage>
        <taxon>Bacteria</taxon>
        <taxon>Bacillati</taxon>
        <taxon>Bacillota</taxon>
        <taxon>Bacilli</taxon>
        <taxon>Bacillales</taxon>
        <taxon>Thermoactinomycetaceae</taxon>
        <taxon>Kroppenstedtia</taxon>
    </lineage>
</organism>
<dbReference type="InterPro" id="IPR012338">
    <property type="entry name" value="Beta-lactam/transpept-like"/>
</dbReference>